<feature type="domain" description="MHD1" evidence="2">
    <location>
        <begin position="170"/>
        <end position="292"/>
    </location>
</feature>
<name>A0ABP1R7S7_9HEXA</name>
<reference evidence="3 4" key="1">
    <citation type="submission" date="2024-08" db="EMBL/GenBank/DDBJ databases">
        <authorList>
            <person name="Cucini C."/>
            <person name="Frati F."/>
        </authorList>
    </citation>
    <scope>NUCLEOTIDE SEQUENCE [LARGE SCALE GENOMIC DNA]</scope>
</reference>
<dbReference type="Proteomes" id="UP001642540">
    <property type="component" value="Unassembled WGS sequence"/>
</dbReference>
<protein>
    <recommendedName>
        <fullName evidence="2">MHD1 domain-containing protein</fullName>
    </recommendedName>
</protein>
<dbReference type="PANTHER" id="PTHR45999">
    <property type="entry name" value="UNC-13-4A, ISOFORM B"/>
    <property type="match status" value="1"/>
</dbReference>
<sequence length="338" mass="39924">MDIVKNKICHIVRNHLKENIDVVHEALRSYKECLQILTKFQEPFLRPKIQWMFDAALRMSILEWYQEVYRIIVPSRGDVKRSDYVGSMVQVMLQVNALLRDGATKWGPEFWLMASVEYLPAAYDELQKMVIHDVEAMCWLSFELYFDYRKLRKTLLKNDTNDRELCTAFFNLYSQTQIFVLACKEIFPEGKKPYCCLTEYHRWFRPTLILWLGFALIRGSTLISKTIHIDSNTLESEQAMTSSSALDTATVYCQFINFWNTLNWPDVPESYVIFHFLLDVICSYTILYVELKHEKLDAEGYYDPEGRQTISRRLCIALNNIECVKVLSRLTDNFIFQR</sequence>
<evidence type="ECO:0000313" key="4">
    <source>
        <dbReference type="Proteomes" id="UP001642540"/>
    </source>
</evidence>
<evidence type="ECO:0000259" key="2">
    <source>
        <dbReference type="PROSITE" id="PS51258"/>
    </source>
</evidence>
<keyword evidence="1" id="KW-0268">Exocytosis</keyword>
<dbReference type="InterPro" id="IPR052095">
    <property type="entry name" value="UNC-13_domain"/>
</dbReference>
<proteinExistence type="predicted"/>
<evidence type="ECO:0000313" key="3">
    <source>
        <dbReference type="EMBL" id="CAL8119424.1"/>
    </source>
</evidence>
<comment type="caution">
    <text evidence="3">The sequence shown here is derived from an EMBL/GenBank/DDBJ whole genome shotgun (WGS) entry which is preliminary data.</text>
</comment>
<gene>
    <name evidence="3" type="ORF">ODALV1_LOCUS18545</name>
</gene>
<dbReference type="PANTHER" id="PTHR45999:SF4">
    <property type="entry name" value="UNC-13-4A, ISOFORM B"/>
    <property type="match status" value="1"/>
</dbReference>
<dbReference type="EMBL" id="CAXLJM020000059">
    <property type="protein sequence ID" value="CAL8119424.1"/>
    <property type="molecule type" value="Genomic_DNA"/>
</dbReference>
<evidence type="ECO:0000256" key="1">
    <source>
        <dbReference type="ARBA" id="ARBA00022483"/>
    </source>
</evidence>
<dbReference type="InterPro" id="IPR014770">
    <property type="entry name" value="Munc13_1"/>
</dbReference>
<dbReference type="PROSITE" id="PS51258">
    <property type="entry name" value="MHD1"/>
    <property type="match status" value="1"/>
</dbReference>
<organism evidence="3 4">
    <name type="scientific">Orchesella dallaii</name>
    <dbReference type="NCBI Taxonomy" id="48710"/>
    <lineage>
        <taxon>Eukaryota</taxon>
        <taxon>Metazoa</taxon>
        <taxon>Ecdysozoa</taxon>
        <taxon>Arthropoda</taxon>
        <taxon>Hexapoda</taxon>
        <taxon>Collembola</taxon>
        <taxon>Entomobryomorpha</taxon>
        <taxon>Entomobryoidea</taxon>
        <taxon>Orchesellidae</taxon>
        <taxon>Orchesellinae</taxon>
        <taxon>Orchesella</taxon>
    </lineage>
</organism>
<accession>A0ABP1R7S7</accession>
<dbReference type="Gene3D" id="1.10.357.50">
    <property type="match status" value="1"/>
</dbReference>
<keyword evidence="4" id="KW-1185">Reference proteome</keyword>